<evidence type="ECO:0000256" key="4">
    <source>
        <dbReference type="ARBA" id="ARBA00022723"/>
    </source>
</evidence>
<dbReference type="PRINTS" id="PR00747">
    <property type="entry name" value="GLYHDRLASE47"/>
</dbReference>
<keyword evidence="5 12" id="KW-0378">Hydrolase</keyword>
<dbReference type="Pfam" id="PF01532">
    <property type="entry name" value="Glyco_hydro_47"/>
    <property type="match status" value="1"/>
</dbReference>
<dbReference type="PANTHER" id="PTHR11742:SF55">
    <property type="entry name" value="ENDOPLASMIC RETICULUM MANNOSYL-OLIGOSACCHARIDE 1,2-ALPHA-MANNOSIDASE"/>
    <property type="match status" value="1"/>
</dbReference>
<dbReference type="PANTHER" id="PTHR11742">
    <property type="entry name" value="MANNOSYL-OLIGOSACCHARIDE ALPHA-1,2-MANNOSIDASE-RELATED"/>
    <property type="match status" value="1"/>
</dbReference>
<evidence type="ECO:0000256" key="13">
    <source>
        <dbReference type="SAM" id="MobiDB-lite"/>
    </source>
</evidence>
<evidence type="ECO:0000256" key="10">
    <source>
        <dbReference type="PIRSR" id="PIRSR601382-2"/>
    </source>
</evidence>
<proteinExistence type="inferred from homology"/>
<keyword evidence="16" id="KW-1185">Reference proteome</keyword>
<evidence type="ECO:0000256" key="1">
    <source>
        <dbReference type="ARBA" id="ARBA00001913"/>
    </source>
</evidence>
<keyword evidence="14" id="KW-0472">Membrane</keyword>
<evidence type="ECO:0000256" key="9">
    <source>
        <dbReference type="ARBA" id="ARBA00048605"/>
    </source>
</evidence>
<dbReference type="Gene3D" id="1.50.10.10">
    <property type="match status" value="1"/>
</dbReference>
<comment type="cofactor">
    <cofactor evidence="1 10">
        <name>Ca(2+)</name>
        <dbReference type="ChEBI" id="CHEBI:29108"/>
    </cofactor>
</comment>
<dbReference type="InterPro" id="IPR001382">
    <property type="entry name" value="Glyco_hydro_47"/>
</dbReference>
<dbReference type="GO" id="GO:0005783">
    <property type="term" value="C:endoplasmic reticulum"/>
    <property type="evidence" value="ECO:0007669"/>
    <property type="project" value="TreeGrafter"/>
</dbReference>
<dbReference type="InterPro" id="IPR036026">
    <property type="entry name" value="Seven-hairpin_glycosidases"/>
</dbReference>
<dbReference type="GO" id="GO:0016020">
    <property type="term" value="C:membrane"/>
    <property type="evidence" value="ECO:0007669"/>
    <property type="project" value="InterPro"/>
</dbReference>
<evidence type="ECO:0000256" key="3">
    <source>
        <dbReference type="ARBA" id="ARBA00007658"/>
    </source>
</evidence>
<dbReference type="STRING" id="92696.A0A4R0RSZ6"/>
<evidence type="ECO:0000256" key="14">
    <source>
        <dbReference type="SAM" id="Phobius"/>
    </source>
</evidence>
<evidence type="ECO:0000256" key="11">
    <source>
        <dbReference type="PIRSR" id="PIRSR601382-3"/>
    </source>
</evidence>
<feature type="region of interest" description="Disordered" evidence="13">
    <location>
        <begin position="46"/>
        <end position="70"/>
    </location>
</feature>
<evidence type="ECO:0000256" key="8">
    <source>
        <dbReference type="ARBA" id="ARBA00047669"/>
    </source>
</evidence>
<feature type="compositionally biased region" description="Pro residues" evidence="13">
    <location>
        <begin position="54"/>
        <end position="66"/>
    </location>
</feature>
<dbReference type="GO" id="GO:0005509">
    <property type="term" value="F:calcium ion binding"/>
    <property type="evidence" value="ECO:0007669"/>
    <property type="project" value="InterPro"/>
</dbReference>
<evidence type="ECO:0000313" key="16">
    <source>
        <dbReference type="Proteomes" id="UP000292702"/>
    </source>
</evidence>
<dbReference type="GO" id="GO:0004571">
    <property type="term" value="F:mannosyl-oligosaccharide 1,2-alpha-mannosidase activity"/>
    <property type="evidence" value="ECO:0007669"/>
    <property type="project" value="UniProtKB-EC"/>
</dbReference>
<name>A0A4R0RSZ6_9APHY</name>
<feature type="transmembrane region" description="Helical" evidence="14">
    <location>
        <begin position="9"/>
        <end position="27"/>
    </location>
</feature>
<keyword evidence="7 11" id="KW-1015">Disulfide bond</keyword>
<dbReference type="EC" id="3.2.1.-" evidence="12"/>
<keyword evidence="4 10" id="KW-0479">Metal-binding</keyword>
<feature type="binding site" evidence="10">
    <location>
        <position position="581"/>
    </location>
    <ligand>
        <name>Ca(2+)</name>
        <dbReference type="ChEBI" id="CHEBI:29108"/>
    </ligand>
</feature>
<keyword evidence="6 10" id="KW-0106">Calcium</keyword>
<accession>A0A4R0RSZ6</accession>
<dbReference type="OrthoDB" id="8118055at2759"/>
<dbReference type="GO" id="GO:0005975">
    <property type="term" value="P:carbohydrate metabolic process"/>
    <property type="evidence" value="ECO:0007669"/>
    <property type="project" value="InterPro"/>
</dbReference>
<evidence type="ECO:0000256" key="2">
    <source>
        <dbReference type="ARBA" id="ARBA00004922"/>
    </source>
</evidence>
<dbReference type="SUPFAM" id="SSF48225">
    <property type="entry name" value="Seven-hairpin glycosidases"/>
    <property type="match status" value="1"/>
</dbReference>
<reference evidence="15 16" key="1">
    <citation type="submission" date="2018-11" db="EMBL/GenBank/DDBJ databases">
        <title>Genome assembly of Steccherinum ochraceum LE-BIN_3174, the white-rot fungus of the Steccherinaceae family (The Residual Polyporoid clade, Polyporales, Basidiomycota).</title>
        <authorList>
            <person name="Fedorova T.V."/>
            <person name="Glazunova O.A."/>
            <person name="Landesman E.O."/>
            <person name="Moiseenko K.V."/>
            <person name="Psurtseva N.V."/>
            <person name="Savinova O.S."/>
            <person name="Shakhova N.V."/>
            <person name="Tyazhelova T.V."/>
            <person name="Vasina D.V."/>
        </authorList>
    </citation>
    <scope>NUCLEOTIDE SEQUENCE [LARGE SCALE GENOMIC DNA]</scope>
    <source>
        <strain evidence="15 16">LE-BIN_3174</strain>
    </source>
</reference>
<dbReference type="GO" id="GO:0036503">
    <property type="term" value="P:ERAD pathway"/>
    <property type="evidence" value="ECO:0007669"/>
    <property type="project" value="UniProtKB-ARBA"/>
</dbReference>
<dbReference type="EMBL" id="RWJN01000041">
    <property type="protein sequence ID" value="TCD69475.1"/>
    <property type="molecule type" value="Genomic_DNA"/>
</dbReference>
<comment type="caution">
    <text evidence="15">The sequence shown here is derived from an EMBL/GenBank/DDBJ whole genome shotgun (WGS) entry which is preliminary data.</text>
</comment>
<organism evidence="15 16">
    <name type="scientific">Steccherinum ochraceum</name>
    <dbReference type="NCBI Taxonomy" id="92696"/>
    <lineage>
        <taxon>Eukaryota</taxon>
        <taxon>Fungi</taxon>
        <taxon>Dikarya</taxon>
        <taxon>Basidiomycota</taxon>
        <taxon>Agaricomycotina</taxon>
        <taxon>Agaricomycetes</taxon>
        <taxon>Polyporales</taxon>
        <taxon>Steccherinaceae</taxon>
        <taxon>Steccherinum</taxon>
    </lineage>
</organism>
<dbReference type="InterPro" id="IPR050749">
    <property type="entry name" value="Glycosyl_Hydrolase_47"/>
</dbReference>
<dbReference type="InterPro" id="IPR012341">
    <property type="entry name" value="6hp_glycosidase-like_sf"/>
</dbReference>
<keyword evidence="12" id="KW-0326">Glycosidase</keyword>
<keyword evidence="14" id="KW-1133">Transmembrane helix</keyword>
<evidence type="ECO:0000313" key="15">
    <source>
        <dbReference type="EMBL" id="TCD69475.1"/>
    </source>
</evidence>
<dbReference type="AlphaFoldDB" id="A0A4R0RSZ6"/>
<keyword evidence="14" id="KW-0812">Transmembrane</keyword>
<evidence type="ECO:0000256" key="12">
    <source>
        <dbReference type="RuleBase" id="RU361193"/>
    </source>
</evidence>
<feature type="disulfide bond" evidence="11">
    <location>
        <begin position="359"/>
        <end position="397"/>
    </location>
</feature>
<evidence type="ECO:0000256" key="7">
    <source>
        <dbReference type="ARBA" id="ARBA00023157"/>
    </source>
</evidence>
<dbReference type="Proteomes" id="UP000292702">
    <property type="component" value="Unassembled WGS sequence"/>
</dbReference>
<comment type="similarity">
    <text evidence="3 12">Belongs to the glycosyl hydrolase 47 family.</text>
</comment>
<protein>
    <recommendedName>
        <fullName evidence="12">alpha-1,2-Mannosidase</fullName>
        <ecNumber evidence="12">3.2.1.-</ecNumber>
    </recommendedName>
</protein>
<evidence type="ECO:0000256" key="5">
    <source>
        <dbReference type="ARBA" id="ARBA00022801"/>
    </source>
</evidence>
<comment type="catalytic activity">
    <reaction evidence="8">
        <text>N(4)-(alpha-D-Man-(1-&gt;2)-alpha-D-Man-(1-&gt;2)-alpha-D-Man-(1-&gt;3)-[alpha-D-Man-(1-&gt;3)-[alpha-D-Man-(1-&gt;2)-alpha-D-Man-(1-&gt;6)]-alpha-D-Man-(1-&gt;6)]-beta-D-Man-(1-&gt;4)-beta-D-GlcNAc-(1-&gt;4)-beta-D-GlcNAc)-L-asparaginyl-[protein] (N-glucan mannose isomer 8A1,2,3B1,3) + 3 H2O = N(4)-(alpha-D-Man-(1-&gt;3)-[alpha-D-Man-(1-&gt;3)-[alpha-D-Man-(1-&gt;6)]-alpha-D-Man-(1-&gt;6)]-beta-D-Man-(1-&gt;4)-beta-D-GlcNAc-(1-&gt;4)-beta-D-GlcNAc)-L-asparaginyl-[protein] (N-glucan mannose isomer 5A1,2) + 3 beta-D-mannose</text>
        <dbReference type="Rhea" id="RHEA:56028"/>
        <dbReference type="Rhea" id="RHEA-COMP:14358"/>
        <dbReference type="Rhea" id="RHEA-COMP:14367"/>
        <dbReference type="ChEBI" id="CHEBI:15377"/>
        <dbReference type="ChEBI" id="CHEBI:28563"/>
        <dbReference type="ChEBI" id="CHEBI:59087"/>
        <dbReference type="ChEBI" id="CHEBI:60628"/>
        <dbReference type="EC" id="3.2.1.113"/>
    </reaction>
</comment>
<comment type="catalytic activity">
    <reaction evidence="9">
        <text>N(4)-(alpha-D-Man-(1-&gt;2)-alpha-D-Man-(1-&gt;2)-alpha-D-Man-(1-&gt;3)-[alpha-D-Man-(1-&gt;2)-alpha-D-Man-(1-&gt;3)-[alpha-D-Man-(1-&gt;2)-alpha-D-Man-(1-&gt;6)]-alpha-D-Man-(1-&gt;6)]-beta-D-Man-(1-&gt;4)-beta-D-GlcNAc-(1-&gt;4)-beta-D-GlcNAc)-L-asparaginyl-[protein] (N-glucan mannose isomer 9A1,2,3B1,2,3) + 4 H2O = N(4)-(alpha-D-Man-(1-&gt;3)-[alpha-D-Man-(1-&gt;3)-[alpha-D-Man-(1-&gt;6)]-alpha-D-Man-(1-&gt;6)]-beta-D-Man-(1-&gt;4)-beta-D-GlcNAc-(1-&gt;4)-beta-D-GlcNAc)-L-asparaginyl-[protein] (N-glucan mannose isomer 5A1,2) + 4 beta-D-mannose</text>
        <dbReference type="Rhea" id="RHEA:56008"/>
        <dbReference type="Rhea" id="RHEA-COMP:14356"/>
        <dbReference type="Rhea" id="RHEA-COMP:14367"/>
        <dbReference type="ChEBI" id="CHEBI:15377"/>
        <dbReference type="ChEBI" id="CHEBI:28563"/>
        <dbReference type="ChEBI" id="CHEBI:59087"/>
        <dbReference type="ChEBI" id="CHEBI:139493"/>
        <dbReference type="EC" id="3.2.1.113"/>
    </reaction>
</comment>
<gene>
    <name evidence="15" type="ORF">EIP91_007601</name>
</gene>
<comment type="pathway">
    <text evidence="2">Protein modification; protein glycosylation.</text>
</comment>
<sequence>MLVGGRPRYLIPIAVGSLFFIGTLFYISQPTHRYFSLPDTLGLPTVRRPHHPHAPPPSVRLPPRPTSQPHSLWNTRAEEVKKAFIHAYTGYTQYAAGQDELKPVSNEGANNFVGWGVTLIDGLDTMWIMGLYDEFYAAIPTVANMTFSLKEDKYAPFFETVIRYLGGLLSAYALSGEPILLSRADDLGQDLLPAFNTTKGLPMYAVNTVNGHTDQGWAPGIVFYSEALSCQMEYKYLAHLTGRSEYFEKVEAMMDMVVSSDIADGAFPTRWGLFSGKPASTQFSVGAFADSAHEYMLKQWLLSSRTESKAKTLYLQTVSAIFEHLLFLSPTRHLLYVTDADTSTKPHATPSRTFEHLSCFFPGLLTLGAHNLYATGDLTEDQRDMHQWAAEGLANTCWTTYADHTSGLGPDEVKFTNYAFVFDDPEVRAYLPEAMTKGLGSMDGLVTGRWMDHFNAWKKAGRPGGVPPGVRDPQPVLQGDRDYKNQKSGYFLRPETVESFYLMYRTTGDVKWRERGWAVFEAIEKETRTASGYASISTVEQSPAPKMNEMPSFFMAETLKYLYLLFSEDELVPLDRWVFNTEAHPLPMFEWADWEKDRYAIP</sequence>
<evidence type="ECO:0000256" key="6">
    <source>
        <dbReference type="ARBA" id="ARBA00022837"/>
    </source>
</evidence>